<gene>
    <name evidence="3" type="ORF">SAMN05444170_4684</name>
</gene>
<feature type="signal peptide" evidence="2">
    <location>
        <begin position="1"/>
        <end position="23"/>
    </location>
</feature>
<evidence type="ECO:0000313" key="4">
    <source>
        <dbReference type="Proteomes" id="UP000184096"/>
    </source>
</evidence>
<feature type="region of interest" description="Disordered" evidence="1">
    <location>
        <begin position="147"/>
        <end position="181"/>
    </location>
</feature>
<evidence type="ECO:0000313" key="3">
    <source>
        <dbReference type="EMBL" id="SHN81313.1"/>
    </source>
</evidence>
<feature type="chain" id="PRO_5012794245" evidence="2">
    <location>
        <begin position="24"/>
        <end position="309"/>
    </location>
</feature>
<sequence length="309" mass="33120">MQARSIVFLSALLASAGANPSAAQDSMSCEAKQLCSKTSSCAGGTSLVSDPRPGEIQGLMSWHSDVFRKDTPGPIARQSYCYYRVIKVDDATVLPLFWRAAGLRYLGTKAGDEKGCVFACTDNRWDEKAPPSKPISGTIQYQTKVQSKDAESWGPESGWTANDLGQLERRPGATDPDSGSRTLVAQETRGVAVEFETRVLPNGMVRYGVRNVGKIPVRVVWNVARNDELAKVEGPFTRSGIELGPGESRTYDIPVVQAGKDATITRWQTQASVSVANGPSILAAIPAVGPSNGVFASNPVEFWQAGAPR</sequence>
<accession>A0A1M7UE61</accession>
<keyword evidence="2" id="KW-0732">Signal</keyword>
<evidence type="ECO:0000256" key="2">
    <source>
        <dbReference type="SAM" id="SignalP"/>
    </source>
</evidence>
<organism evidence="3 4">
    <name type="scientific">Bradyrhizobium erythrophlei</name>
    <dbReference type="NCBI Taxonomy" id="1437360"/>
    <lineage>
        <taxon>Bacteria</taxon>
        <taxon>Pseudomonadati</taxon>
        <taxon>Pseudomonadota</taxon>
        <taxon>Alphaproteobacteria</taxon>
        <taxon>Hyphomicrobiales</taxon>
        <taxon>Nitrobacteraceae</taxon>
        <taxon>Bradyrhizobium</taxon>
    </lineage>
</organism>
<keyword evidence="4" id="KW-1185">Reference proteome</keyword>
<dbReference type="RefSeq" id="WP_072821407.1">
    <property type="nucleotide sequence ID" value="NZ_LT670849.1"/>
</dbReference>
<dbReference type="EMBL" id="LT670849">
    <property type="protein sequence ID" value="SHN81313.1"/>
    <property type="molecule type" value="Genomic_DNA"/>
</dbReference>
<dbReference type="Proteomes" id="UP000184096">
    <property type="component" value="Chromosome I"/>
</dbReference>
<dbReference type="AlphaFoldDB" id="A0A1M7UE61"/>
<reference evidence="4" key="1">
    <citation type="submission" date="2016-11" db="EMBL/GenBank/DDBJ databases">
        <authorList>
            <person name="Varghese N."/>
            <person name="Submissions S."/>
        </authorList>
    </citation>
    <scope>NUCLEOTIDE SEQUENCE [LARGE SCALE GENOMIC DNA]</scope>
    <source>
        <strain evidence="4">GAS401</strain>
    </source>
</reference>
<evidence type="ECO:0000256" key="1">
    <source>
        <dbReference type="SAM" id="MobiDB-lite"/>
    </source>
</evidence>
<protein>
    <submittedName>
        <fullName evidence="3">Uncharacterized protein</fullName>
    </submittedName>
</protein>
<proteinExistence type="predicted"/>
<name>A0A1M7UE61_9BRAD</name>